<accession>A9ECK7</accession>
<keyword evidence="2" id="KW-1185">Reference proteome</keyword>
<proteinExistence type="predicted"/>
<dbReference type="AlphaFoldDB" id="A9ECK7"/>
<gene>
    <name evidence="1" type="ORF">KAOT1_10036</name>
</gene>
<organism evidence="1 2">
    <name type="scientific">Kordia algicida OT-1</name>
    <dbReference type="NCBI Taxonomy" id="391587"/>
    <lineage>
        <taxon>Bacteria</taxon>
        <taxon>Pseudomonadati</taxon>
        <taxon>Bacteroidota</taxon>
        <taxon>Flavobacteriia</taxon>
        <taxon>Flavobacteriales</taxon>
        <taxon>Flavobacteriaceae</taxon>
        <taxon>Kordia</taxon>
    </lineage>
</organism>
<name>A9ECK7_9FLAO</name>
<dbReference type="RefSeq" id="WP_007094566.1">
    <property type="nucleotide sequence ID" value="NZ_CP142125.1"/>
</dbReference>
<evidence type="ECO:0000313" key="1">
    <source>
        <dbReference type="EMBL" id="EDP94380.1"/>
    </source>
</evidence>
<dbReference type="STRING" id="391587.KAOT1_10036"/>
<evidence type="ECO:0000313" key="2">
    <source>
        <dbReference type="Proteomes" id="UP000002945"/>
    </source>
</evidence>
<dbReference type="Proteomes" id="UP000002945">
    <property type="component" value="Unassembled WGS sequence"/>
</dbReference>
<dbReference type="HOGENOM" id="CLU_2752551_0_0_10"/>
<sequence length="70" mass="8159">MIYITSFWVKKAQAKEFYLTINNMMESYDKEGKLSFDEKPQISFIKISKEAGQQLFVKKNELGTVTAEED</sequence>
<comment type="caution">
    <text evidence="1">The sequence shown here is derived from an EMBL/GenBank/DDBJ whole genome shotgun (WGS) entry which is preliminary data.</text>
</comment>
<dbReference type="OrthoDB" id="1418911at2"/>
<protein>
    <submittedName>
        <fullName evidence="1">Uncharacterized protein</fullName>
    </submittedName>
</protein>
<reference evidence="1 2" key="1">
    <citation type="journal article" date="2011" name="J. Bacteriol.">
        <title>Genome sequence of the algicidal bacterium Kordia algicida OT-1.</title>
        <authorList>
            <person name="Lee H.S."/>
            <person name="Kang S.G."/>
            <person name="Kwon K.K."/>
            <person name="Lee J.H."/>
            <person name="Kim S.J."/>
        </authorList>
    </citation>
    <scope>NUCLEOTIDE SEQUENCE [LARGE SCALE GENOMIC DNA]</scope>
    <source>
        <strain evidence="1 2">OT-1</strain>
    </source>
</reference>
<dbReference type="EMBL" id="ABIB01000019">
    <property type="protein sequence ID" value="EDP94380.1"/>
    <property type="molecule type" value="Genomic_DNA"/>
</dbReference>